<dbReference type="Proteomes" id="UP000613177">
    <property type="component" value="Unassembled WGS sequence"/>
</dbReference>
<feature type="transmembrane region" description="Helical" evidence="2">
    <location>
        <begin position="942"/>
        <end position="967"/>
    </location>
</feature>
<keyword evidence="2" id="KW-1133">Transmembrane helix</keyword>
<gene>
    <name evidence="3" type="ORF">INT48_007256</name>
</gene>
<comment type="caution">
    <text evidence="3">The sequence shown here is derived from an EMBL/GenBank/DDBJ whole genome shotgun (WGS) entry which is preliminary data.</text>
</comment>
<reference evidence="3" key="1">
    <citation type="submission" date="2021-01" db="EMBL/GenBank/DDBJ databases">
        <title>Metabolic potential, ecology and presence of endohyphal bacteria is reflected in genomic diversity of Mucoromycotina.</title>
        <authorList>
            <person name="Muszewska A."/>
            <person name="Okrasinska A."/>
            <person name="Steczkiewicz K."/>
            <person name="Drgas O."/>
            <person name="Orlowska M."/>
            <person name="Perlinska-Lenart U."/>
            <person name="Aleksandrzak-Piekarczyk T."/>
            <person name="Szatraj K."/>
            <person name="Zielenkiewicz U."/>
            <person name="Pilsyk S."/>
            <person name="Malc E."/>
            <person name="Mieczkowski P."/>
            <person name="Kruszewska J.S."/>
            <person name="Biernat P."/>
            <person name="Pawlowska J."/>
        </authorList>
    </citation>
    <scope>NUCLEOTIDE SEQUENCE</scope>
    <source>
        <strain evidence="3">WA0000018081</strain>
    </source>
</reference>
<dbReference type="PANTHER" id="PTHR10582:SF2">
    <property type="entry name" value="INACTIVE"/>
    <property type="match status" value="1"/>
</dbReference>
<feature type="transmembrane region" description="Helical" evidence="2">
    <location>
        <begin position="1082"/>
        <end position="1105"/>
    </location>
</feature>
<protein>
    <recommendedName>
        <fullName evidence="5">Ion transport domain-containing protein</fullName>
    </recommendedName>
</protein>
<name>A0A8H7SHB3_9FUNG</name>
<sequence length="1211" mass="139226">MSFRTCPEIELDMSASQTGKTLADENASDLIDSHNIKGEDVILLDISINKEWMAYVTIKHEDIDGTSNLENNEVHRTYLTRRRFTAVNAENSEDRITLKENKQKYITNDEYFRIDITNTIKSTNRNHSKFLSISRDGKYIALSFYSETSRFSYYEKGRKYNKCFIFEAGIGRIDLKSSLNFNGRAIFLNSEEVSLIYADAYTFRYGNLSDISSDRTVFDLSILGPGSFNESSVFDELYIRNSAWLDFSEENNDMKKAVTFTRNVRHDIITTPYLDVTRAWSLTENGVRLTSLWIPGLHIMAFSKDYKFTAAYVEGARSIHIYNVKSSLLAYQLKSQESGLVDNFEVSHIRFCYSGRYVAMSGWEGNEVVFEIWHLESERSIYKISRNVGERAANFDATSKQLKVFEPFVTKVYNRNSEKCLVGFYMSNNSNHLKTNFLELKMDSVCEPISIIREDSNGPRYMFDNTAWDTSLSSELVKRKYINIGEEKLLVRFDEYTVQLWKIESDYTAGQLIGNGDELLYIRAYKGPYYGRDYSFRDTWKICNYNSIKFIGGNASGRILVNIMKALNEDGSPNYNFKDYHTEEIFLPLCGVGNQEKFDGHKLESACQALHFLREIYGFNSVTEACYKDDLNKLRSKTEELVKSSVESIDSTSSYFSNITGSREYIIKLIIAKNISIAIFSHHRPLSELKEKYTDEYLQEDILDWCNHNKIFQWSQSLLKKAINVKALFHLDNTTYDATTIDNIPDDDSTRTIATNENVLTVLIEKASNDLFNLLFNRILLDSKELGPGCLLSLMDALVFLQEGNSDFGPQQLGLSVREFYNYFKSCSVSQKDVFGDINMGPYSIPEELKKVTNFEWKKINRKRDKFYSAGGSFFRTIKLLIKLYKLKYLINVSTMESKAGLSESAFTRIASNQRTNNIFRQGGTFEALLNYKWKTFAKRKFAMICFIHALYYVSYCTGVLFSRVLYVKGPENELDMKHPGHLASLAIMGLSLSILIIQEFRQFLNTMNKMSYLASGYNWVDIAAFGFPIFTVFQSLLEWDHFAEVCSIATLILWSHSILRLRAIPSFGVTLDIIIQLFRNVFATIFIMFLVIIAFTMSFVVLLLSKENEYFQDNFEGSFTSGTITAHGLINTANVSTDNGFRNWFKAFSKVWLFIYGVWDPVTEGDVGDNMMVMALCILFSFVTMFIFSNMIVALMSNPIEEVRRNGKKA</sequence>
<dbReference type="GO" id="GO:0005216">
    <property type="term" value="F:monoatomic ion channel activity"/>
    <property type="evidence" value="ECO:0007669"/>
    <property type="project" value="InterPro"/>
</dbReference>
<proteinExistence type="predicted"/>
<dbReference type="InterPro" id="IPR024862">
    <property type="entry name" value="TRPV"/>
</dbReference>
<keyword evidence="1" id="KW-0677">Repeat</keyword>
<keyword evidence="2" id="KW-0812">Transmembrane</keyword>
<feature type="transmembrane region" description="Helical" evidence="2">
    <location>
        <begin position="979"/>
        <end position="998"/>
    </location>
</feature>
<feature type="transmembrane region" description="Helical" evidence="2">
    <location>
        <begin position="1018"/>
        <end position="1037"/>
    </location>
</feature>
<evidence type="ECO:0000313" key="4">
    <source>
        <dbReference type="Proteomes" id="UP000613177"/>
    </source>
</evidence>
<organism evidence="3 4">
    <name type="scientific">Thamnidium elegans</name>
    <dbReference type="NCBI Taxonomy" id="101142"/>
    <lineage>
        <taxon>Eukaryota</taxon>
        <taxon>Fungi</taxon>
        <taxon>Fungi incertae sedis</taxon>
        <taxon>Mucoromycota</taxon>
        <taxon>Mucoromycotina</taxon>
        <taxon>Mucoromycetes</taxon>
        <taxon>Mucorales</taxon>
        <taxon>Mucorineae</taxon>
        <taxon>Mucoraceae</taxon>
        <taxon>Thamnidium</taxon>
    </lineage>
</organism>
<dbReference type="GO" id="GO:0098703">
    <property type="term" value="P:calcium ion import across plasma membrane"/>
    <property type="evidence" value="ECO:0007669"/>
    <property type="project" value="TreeGrafter"/>
</dbReference>
<dbReference type="Gene3D" id="2.130.10.10">
    <property type="entry name" value="YVTN repeat-like/Quinoprotein amine dehydrogenase"/>
    <property type="match status" value="1"/>
</dbReference>
<evidence type="ECO:0000256" key="1">
    <source>
        <dbReference type="ARBA" id="ARBA00022737"/>
    </source>
</evidence>
<dbReference type="EMBL" id="JAEPRE010000203">
    <property type="protein sequence ID" value="KAG2230414.1"/>
    <property type="molecule type" value="Genomic_DNA"/>
</dbReference>
<accession>A0A8H7SHB3</accession>
<dbReference type="GO" id="GO:0005886">
    <property type="term" value="C:plasma membrane"/>
    <property type="evidence" value="ECO:0007669"/>
    <property type="project" value="TreeGrafter"/>
</dbReference>
<keyword evidence="4" id="KW-1185">Reference proteome</keyword>
<dbReference type="PANTHER" id="PTHR10582">
    <property type="entry name" value="TRANSIENT RECEPTOR POTENTIAL ION CHANNEL PROTEIN"/>
    <property type="match status" value="1"/>
</dbReference>
<evidence type="ECO:0000256" key="2">
    <source>
        <dbReference type="SAM" id="Phobius"/>
    </source>
</evidence>
<dbReference type="InterPro" id="IPR015943">
    <property type="entry name" value="WD40/YVTN_repeat-like_dom_sf"/>
</dbReference>
<evidence type="ECO:0008006" key="5">
    <source>
        <dbReference type="Google" id="ProtNLM"/>
    </source>
</evidence>
<evidence type="ECO:0000313" key="3">
    <source>
        <dbReference type="EMBL" id="KAG2230414.1"/>
    </source>
</evidence>
<dbReference type="AlphaFoldDB" id="A0A8H7SHB3"/>
<keyword evidence="2" id="KW-0472">Membrane</keyword>
<feature type="transmembrane region" description="Helical" evidence="2">
    <location>
        <begin position="1172"/>
        <end position="1196"/>
    </location>
</feature>